<sequence>GQTISSIKALGGRDRGYFSQTIGWTPIKRMLALYDALCKCFTFYLAFFINSGRCWFVCTPFVFPYALFT</sequence>
<accession>G4XHD3</accession>
<keyword evidence="1" id="KW-0808">Transferase</keyword>
<dbReference type="GO" id="GO:0016740">
    <property type="term" value="F:transferase activity"/>
    <property type="evidence" value="ECO:0007669"/>
    <property type="project" value="UniProtKB-KW"/>
</dbReference>
<name>G4XHD3_POSOC</name>
<feature type="non-terminal residue" evidence="1">
    <location>
        <position position="1"/>
    </location>
</feature>
<dbReference type="EMBL" id="JF811742">
    <property type="protein sequence ID" value="AEP40959.1"/>
    <property type="molecule type" value="Genomic_DNA"/>
</dbReference>
<feature type="non-terminal residue" evidence="1">
    <location>
        <position position="69"/>
    </location>
</feature>
<proteinExistence type="predicted"/>
<reference evidence="1" key="1">
    <citation type="submission" date="2011-04" db="EMBL/GenBank/DDBJ databases">
        <title>Does Cd toxicity in plants act through DNA methylation and chromatin repatterning mechanisms?</title>
        <authorList>
            <person name="Greco M."/>
            <person name="Chiappetta A."/>
            <person name="Bruno L."/>
            <person name="Bitonti M.B."/>
        </authorList>
    </citation>
    <scope>NUCLEOTIDE SEQUENCE</scope>
</reference>
<organism evidence="1">
    <name type="scientific">Posidonia oceanica</name>
    <name type="common">Mediterranean tapeweed</name>
    <dbReference type="NCBI Taxonomy" id="55489"/>
    <lineage>
        <taxon>Eukaryota</taxon>
        <taxon>Viridiplantae</taxon>
        <taxon>Streptophyta</taxon>
        <taxon>Embryophyta</taxon>
        <taxon>Tracheophyta</taxon>
        <taxon>Spermatophyta</taxon>
        <taxon>Magnoliopsida</taxon>
        <taxon>Liliopsida</taxon>
        <taxon>Posidoniaceae</taxon>
        <taxon>Posidonia</taxon>
    </lineage>
</organism>
<protein>
    <submittedName>
        <fullName evidence="1">Histone acetyltransferase</fullName>
    </submittedName>
</protein>
<evidence type="ECO:0000313" key="1">
    <source>
        <dbReference type="EMBL" id="AEP40959.1"/>
    </source>
</evidence>
<dbReference type="AlphaFoldDB" id="G4XHD3"/>